<gene>
    <name evidence="1" type="ORF">PUW25_26130</name>
</gene>
<dbReference type="InterPro" id="IPR011604">
    <property type="entry name" value="PDDEXK-like_dom_sf"/>
</dbReference>
<name>A0ABY7XJK8_9BACL</name>
<proteinExistence type="predicted"/>
<geneLocation type="plasmid" evidence="1 2">
    <name>unnamed1</name>
</geneLocation>
<accession>A0ABY7XJK8</accession>
<sequence length="287" mass="33125">MMAGLLQTYIERHQKKKLANETRPMRKLHPSTIGMCKRKIVFDMLMVPKPETDPQLIRIFENGHSMHHRYEKLFADMGVLVQAEMKLERDDISGHTDALISIPSFLNPFGEKFLVELKSAFSHSFKWMKENNKPKAEHKAQLTFYMHLSGIHKGIIFVEEKDTQDVWEYHMNYDPVYGKKLEQKANECIQLAKDRMLPPLEKGYTPSNYKCKDCPFNIYCHSDSAKNDGSIRNPNPFNFGSEAYKDVENIRAAIKEGRPIPDVITGDTNGDLVREVAEKNITFSKVD</sequence>
<dbReference type="Proteomes" id="UP001221519">
    <property type="component" value="Plasmid unnamed1"/>
</dbReference>
<dbReference type="Gene3D" id="3.90.320.10">
    <property type="match status" value="1"/>
</dbReference>
<protein>
    <recommendedName>
        <fullName evidence="3">PD-(D/E)XK endonuclease-like domain-containing protein</fullName>
    </recommendedName>
</protein>
<keyword evidence="2" id="KW-1185">Reference proteome</keyword>
<evidence type="ECO:0000313" key="1">
    <source>
        <dbReference type="EMBL" id="WDI05050.1"/>
    </source>
</evidence>
<evidence type="ECO:0008006" key="3">
    <source>
        <dbReference type="Google" id="ProtNLM"/>
    </source>
</evidence>
<dbReference type="RefSeq" id="WP_274338661.1">
    <property type="nucleotide sequence ID" value="NZ_CP118109.1"/>
</dbReference>
<dbReference type="EMBL" id="CP118109">
    <property type="protein sequence ID" value="WDI05050.1"/>
    <property type="molecule type" value="Genomic_DNA"/>
</dbReference>
<keyword evidence="1" id="KW-0614">Plasmid</keyword>
<reference evidence="1 2" key="1">
    <citation type="submission" date="2023-02" db="EMBL/GenBank/DDBJ databases">
        <title>Pathogen: clinical or host-associated sample.</title>
        <authorList>
            <person name="Hergert J."/>
            <person name="Casey R."/>
            <person name="Wagner J."/>
            <person name="Young E.L."/>
            <person name="Oakeson K.F."/>
        </authorList>
    </citation>
    <scope>NUCLEOTIDE SEQUENCE [LARGE SCALE GENOMIC DNA]</scope>
    <source>
        <strain evidence="1 2">2022CK-00829</strain>
        <plasmid evidence="1 2">unnamed1</plasmid>
    </source>
</reference>
<organism evidence="1 2">
    <name type="scientific">Paenibacillus urinalis</name>
    <dbReference type="NCBI Taxonomy" id="521520"/>
    <lineage>
        <taxon>Bacteria</taxon>
        <taxon>Bacillati</taxon>
        <taxon>Bacillota</taxon>
        <taxon>Bacilli</taxon>
        <taxon>Bacillales</taxon>
        <taxon>Paenibacillaceae</taxon>
        <taxon>Paenibacillus</taxon>
    </lineage>
</organism>
<evidence type="ECO:0000313" key="2">
    <source>
        <dbReference type="Proteomes" id="UP001221519"/>
    </source>
</evidence>